<feature type="transmembrane region" description="Helical" evidence="6">
    <location>
        <begin position="68"/>
        <end position="89"/>
    </location>
</feature>
<evidence type="ECO:0000256" key="4">
    <source>
        <dbReference type="ARBA" id="ARBA00022989"/>
    </source>
</evidence>
<dbReference type="RefSeq" id="WP_091558012.1">
    <property type="nucleotide sequence ID" value="NZ_BNAC01000004.1"/>
</dbReference>
<feature type="transmembrane region" description="Helical" evidence="6">
    <location>
        <begin position="297"/>
        <end position="319"/>
    </location>
</feature>
<dbReference type="GO" id="GO:0005886">
    <property type="term" value="C:plasma membrane"/>
    <property type="evidence" value="ECO:0007669"/>
    <property type="project" value="UniProtKB-SubCell"/>
</dbReference>
<dbReference type="AlphaFoldDB" id="A0A1I1P3W4"/>
<keyword evidence="2" id="KW-1003">Cell membrane</keyword>
<dbReference type="InterPro" id="IPR036259">
    <property type="entry name" value="MFS_trans_sf"/>
</dbReference>
<evidence type="ECO:0000256" key="1">
    <source>
        <dbReference type="ARBA" id="ARBA00004651"/>
    </source>
</evidence>
<dbReference type="Gene3D" id="1.20.1250.20">
    <property type="entry name" value="MFS general substrate transporter like domains"/>
    <property type="match status" value="1"/>
</dbReference>
<keyword evidence="4 6" id="KW-1133">Transmembrane helix</keyword>
<keyword evidence="5 6" id="KW-0472">Membrane</keyword>
<dbReference type="Pfam" id="PF07690">
    <property type="entry name" value="MFS_1"/>
    <property type="match status" value="1"/>
</dbReference>
<dbReference type="InterPro" id="IPR011701">
    <property type="entry name" value="MFS"/>
</dbReference>
<feature type="transmembrane region" description="Helical" evidence="6">
    <location>
        <begin position="208"/>
        <end position="229"/>
    </location>
</feature>
<dbReference type="STRING" id="1225127.SAMN05661030_2255"/>
<dbReference type="OrthoDB" id="9827387at2"/>
<name>A0A1I1P3W4_9ACTN</name>
<dbReference type="EMBL" id="FOMD01000002">
    <property type="protein sequence ID" value="SFD00640.1"/>
    <property type="molecule type" value="Genomic_DNA"/>
</dbReference>
<dbReference type="Proteomes" id="UP000199022">
    <property type="component" value="Unassembled WGS sequence"/>
</dbReference>
<dbReference type="PANTHER" id="PTHR23513">
    <property type="entry name" value="INTEGRAL MEMBRANE EFFLUX PROTEIN-RELATED"/>
    <property type="match status" value="1"/>
</dbReference>
<dbReference type="CDD" id="cd06173">
    <property type="entry name" value="MFS_MefA_like"/>
    <property type="match status" value="1"/>
</dbReference>
<comment type="subcellular location">
    <subcellularLocation>
        <location evidence="1">Cell membrane</location>
        <topology evidence="1">Multi-pass membrane protein</topology>
    </subcellularLocation>
</comment>
<feature type="transmembrane region" description="Helical" evidence="6">
    <location>
        <begin position="331"/>
        <end position="349"/>
    </location>
</feature>
<feature type="transmembrane region" description="Helical" evidence="6">
    <location>
        <begin position="241"/>
        <end position="261"/>
    </location>
</feature>
<proteinExistence type="predicted"/>
<evidence type="ECO:0000313" key="7">
    <source>
        <dbReference type="EMBL" id="SFD00640.1"/>
    </source>
</evidence>
<dbReference type="InterPro" id="IPR001958">
    <property type="entry name" value="Tet-R_TetA/multi-R_MdtG-like"/>
</dbReference>
<keyword evidence="3 6" id="KW-0812">Transmembrane</keyword>
<feature type="transmembrane region" description="Helical" evidence="6">
    <location>
        <begin position="163"/>
        <end position="180"/>
    </location>
</feature>
<feature type="transmembrane region" description="Helical" evidence="6">
    <location>
        <begin position="7"/>
        <end position="30"/>
    </location>
</feature>
<dbReference type="GO" id="GO:0022857">
    <property type="term" value="F:transmembrane transporter activity"/>
    <property type="evidence" value="ECO:0007669"/>
    <property type="project" value="InterPro"/>
</dbReference>
<evidence type="ECO:0000256" key="2">
    <source>
        <dbReference type="ARBA" id="ARBA00022475"/>
    </source>
</evidence>
<feature type="transmembrane region" description="Helical" evidence="6">
    <location>
        <begin position="36"/>
        <end position="61"/>
    </location>
</feature>
<accession>A0A1I1P3W4</accession>
<dbReference type="PANTHER" id="PTHR23513:SF11">
    <property type="entry name" value="STAPHYLOFERRIN A TRANSPORTER"/>
    <property type="match status" value="1"/>
</dbReference>
<dbReference type="PRINTS" id="PR01035">
    <property type="entry name" value="TCRTETA"/>
</dbReference>
<evidence type="ECO:0000256" key="6">
    <source>
        <dbReference type="SAM" id="Phobius"/>
    </source>
</evidence>
<keyword evidence="8" id="KW-1185">Reference proteome</keyword>
<evidence type="ECO:0000256" key="5">
    <source>
        <dbReference type="ARBA" id="ARBA00023136"/>
    </source>
</evidence>
<sequence length="384" mass="37521">MSWFGGYVLGTLGSGTGIWMLRLGQTLVLLQVPGAAGWTVGVLAALQTVPVVLLAPLLGAVADRVPRLAVLLAGQLVMAGVAVTEAVRVLAGTPVLAHSLVLAGVLGCAAALDQPVRTSAVADLVPAARLPRGVGAVVLTTQLGRVLGPAAGAGLIALRGTGALFSGCAALFAGFAALLATRAGRRAGRVVRPGGSSARAALRRDPQLLLVLWFVGWGGLVGPNLTTLATLTVVEAFGGDAVAVSGGALALAVGAVGGALWTTAARRTPTTRAVGAGAVACGLSAAVSGAAPTLPVYLGALVLCGATSVFMASQGSALVQVRVPDEVRGAVTGLFTVALVAGVPLGAPLMGWGSDVLGPRATAALAGGAVVLAAAAGLLRRGRP</sequence>
<organism evidence="7 8">
    <name type="scientific">Klenkia taihuensis</name>
    <dbReference type="NCBI Taxonomy" id="1225127"/>
    <lineage>
        <taxon>Bacteria</taxon>
        <taxon>Bacillati</taxon>
        <taxon>Actinomycetota</taxon>
        <taxon>Actinomycetes</taxon>
        <taxon>Geodermatophilales</taxon>
        <taxon>Geodermatophilaceae</taxon>
        <taxon>Klenkia</taxon>
    </lineage>
</organism>
<feature type="transmembrane region" description="Helical" evidence="6">
    <location>
        <begin position="361"/>
        <end position="379"/>
    </location>
</feature>
<protein>
    <submittedName>
        <fullName evidence="7">Predicted arabinose efflux permease, MFS family</fullName>
    </submittedName>
</protein>
<evidence type="ECO:0000256" key="3">
    <source>
        <dbReference type="ARBA" id="ARBA00022692"/>
    </source>
</evidence>
<reference evidence="8" key="1">
    <citation type="submission" date="2016-10" db="EMBL/GenBank/DDBJ databases">
        <authorList>
            <person name="Varghese N."/>
            <person name="Submissions S."/>
        </authorList>
    </citation>
    <scope>NUCLEOTIDE SEQUENCE [LARGE SCALE GENOMIC DNA]</scope>
    <source>
        <strain evidence="8">DSM 45962</strain>
    </source>
</reference>
<dbReference type="SUPFAM" id="SSF103473">
    <property type="entry name" value="MFS general substrate transporter"/>
    <property type="match status" value="1"/>
</dbReference>
<evidence type="ECO:0000313" key="8">
    <source>
        <dbReference type="Proteomes" id="UP000199022"/>
    </source>
</evidence>
<gene>
    <name evidence="7" type="ORF">SAMN05661030_2255</name>
</gene>
<feature type="transmembrane region" description="Helical" evidence="6">
    <location>
        <begin position="273"/>
        <end position="291"/>
    </location>
</feature>